<keyword evidence="3" id="KW-1185">Reference proteome</keyword>
<feature type="region of interest" description="Disordered" evidence="1">
    <location>
        <begin position="90"/>
        <end position="120"/>
    </location>
</feature>
<proteinExistence type="predicted"/>
<evidence type="ECO:0000313" key="3">
    <source>
        <dbReference type="Proteomes" id="UP000737018"/>
    </source>
</evidence>
<protein>
    <submittedName>
        <fullName evidence="2">Uncharacterized protein</fullName>
    </submittedName>
</protein>
<name>A0A8J4RWH8_9ROSI</name>
<sequence length="120" mass="12971">MAGHALPPPAPVKTGPTMRVTANGRQAIQSLKAAKTLSWPSSPPFFFPNELQPPAQESSLYLENKGKWLYKAPQAPALYMDKHLKLASPNTTSHLFAGPADKTSETNKSGSKIEQSNQIS</sequence>
<evidence type="ECO:0000256" key="1">
    <source>
        <dbReference type="SAM" id="MobiDB-lite"/>
    </source>
</evidence>
<gene>
    <name evidence="2" type="ORF">CMV_000883</name>
</gene>
<dbReference type="AlphaFoldDB" id="A0A8J4RWH8"/>
<accession>A0A8J4RWH8</accession>
<reference evidence="2" key="1">
    <citation type="submission" date="2020-03" db="EMBL/GenBank/DDBJ databases">
        <title>Castanea mollissima Vanexum genome sequencing.</title>
        <authorList>
            <person name="Staton M."/>
        </authorList>
    </citation>
    <scope>NUCLEOTIDE SEQUENCE</scope>
    <source>
        <tissue evidence="2">Leaf</tissue>
    </source>
</reference>
<comment type="caution">
    <text evidence="2">The sequence shown here is derived from an EMBL/GenBank/DDBJ whole genome shotgun (WGS) entry which is preliminary data.</text>
</comment>
<feature type="compositionally biased region" description="Polar residues" evidence="1">
    <location>
        <begin position="106"/>
        <end position="120"/>
    </location>
</feature>
<organism evidence="2 3">
    <name type="scientific">Castanea mollissima</name>
    <name type="common">Chinese chestnut</name>
    <dbReference type="NCBI Taxonomy" id="60419"/>
    <lineage>
        <taxon>Eukaryota</taxon>
        <taxon>Viridiplantae</taxon>
        <taxon>Streptophyta</taxon>
        <taxon>Embryophyta</taxon>
        <taxon>Tracheophyta</taxon>
        <taxon>Spermatophyta</taxon>
        <taxon>Magnoliopsida</taxon>
        <taxon>eudicotyledons</taxon>
        <taxon>Gunneridae</taxon>
        <taxon>Pentapetalae</taxon>
        <taxon>rosids</taxon>
        <taxon>fabids</taxon>
        <taxon>Fagales</taxon>
        <taxon>Fagaceae</taxon>
        <taxon>Castanea</taxon>
    </lineage>
</organism>
<evidence type="ECO:0000313" key="2">
    <source>
        <dbReference type="EMBL" id="KAF3975904.1"/>
    </source>
</evidence>
<dbReference type="Proteomes" id="UP000737018">
    <property type="component" value="Unassembled WGS sequence"/>
</dbReference>
<dbReference type="EMBL" id="JRKL02000050">
    <property type="protein sequence ID" value="KAF3975904.1"/>
    <property type="molecule type" value="Genomic_DNA"/>
</dbReference>